<dbReference type="GO" id="GO:0032259">
    <property type="term" value="P:methylation"/>
    <property type="evidence" value="ECO:0007669"/>
    <property type="project" value="UniProtKB-KW"/>
</dbReference>
<name>A0ABW0FTW6_9CAUL</name>
<dbReference type="SUPFAM" id="SSF53335">
    <property type="entry name" value="S-adenosyl-L-methionine-dependent methyltransferases"/>
    <property type="match status" value="1"/>
</dbReference>
<dbReference type="EMBL" id="JBHSLF010000025">
    <property type="protein sequence ID" value="MFC5344929.1"/>
    <property type="molecule type" value="Genomic_DNA"/>
</dbReference>
<sequence length="239" mass="26706">MQDTDADWALWGEMDPYFGVLSQDKYRRQNLTEDTLDEFWAGGVSQMEEMAGHIRRGFGEFPRATALDFGCGVGRLTRGMARMCDHVVGLDVAPGMIAEAQRDAPENTEYLLELGDQTFDWVNSIIVFQHIPPVRGYAILEDLLSRINPGGVFSLHLTLYKDASFMPYLAGSLRAARFDGERMEVLGVEPSPRGAMMMYDYDMTRLIEITARHGFHALLTLHTNHGGCHGAILFGRKGA</sequence>
<dbReference type="EC" id="2.1.1.222" evidence="3"/>
<evidence type="ECO:0000259" key="2">
    <source>
        <dbReference type="Pfam" id="PF13649"/>
    </source>
</evidence>
<keyword evidence="1 3" id="KW-0808">Transferase</keyword>
<reference evidence="4" key="1">
    <citation type="journal article" date="2019" name="Int. J. Syst. Evol. Microbiol.">
        <title>The Global Catalogue of Microorganisms (GCM) 10K type strain sequencing project: providing services to taxonomists for standard genome sequencing and annotation.</title>
        <authorList>
            <consortium name="The Broad Institute Genomics Platform"/>
            <consortium name="The Broad Institute Genome Sequencing Center for Infectious Disease"/>
            <person name="Wu L."/>
            <person name="Ma J."/>
        </authorList>
    </citation>
    <scope>NUCLEOTIDE SEQUENCE [LARGE SCALE GENOMIC DNA]</scope>
    <source>
        <strain evidence="4">JCM 12125</strain>
    </source>
</reference>
<dbReference type="EC" id="2.1.1.64" evidence="3"/>
<dbReference type="InterPro" id="IPR029063">
    <property type="entry name" value="SAM-dependent_MTases_sf"/>
</dbReference>
<feature type="domain" description="Methyltransferase" evidence="2">
    <location>
        <begin position="67"/>
        <end position="151"/>
    </location>
</feature>
<dbReference type="InterPro" id="IPR041698">
    <property type="entry name" value="Methyltransf_25"/>
</dbReference>
<dbReference type="Gene3D" id="3.40.50.150">
    <property type="entry name" value="Vaccinia Virus protein VP39"/>
    <property type="match status" value="1"/>
</dbReference>
<dbReference type="CDD" id="cd02440">
    <property type="entry name" value="AdoMet_MTases"/>
    <property type="match status" value="1"/>
</dbReference>
<dbReference type="GO" id="GO:0061542">
    <property type="term" value="F:3-demethylubiquinol 3-O-methyltransferase activity"/>
    <property type="evidence" value="ECO:0007669"/>
    <property type="project" value="UniProtKB-EC"/>
</dbReference>
<accession>A0ABW0FTW6</accession>
<protein>
    <submittedName>
        <fullName evidence="3">Class I SAM-dependent methyltransferase</fullName>
        <ecNumber evidence="3">2.1.1.222</ecNumber>
        <ecNumber evidence="3">2.1.1.64</ecNumber>
    </submittedName>
</protein>
<proteinExistence type="predicted"/>
<evidence type="ECO:0000313" key="3">
    <source>
        <dbReference type="EMBL" id="MFC5344929.1"/>
    </source>
</evidence>
<dbReference type="Proteomes" id="UP001596152">
    <property type="component" value="Unassembled WGS sequence"/>
</dbReference>
<keyword evidence="4" id="KW-1185">Reference proteome</keyword>
<comment type="caution">
    <text evidence="3">The sequence shown here is derived from an EMBL/GenBank/DDBJ whole genome shotgun (WGS) entry which is preliminary data.</text>
</comment>
<organism evidence="3 4">
    <name type="scientific">Brevundimonas staleyi</name>
    <dbReference type="NCBI Taxonomy" id="74326"/>
    <lineage>
        <taxon>Bacteria</taxon>
        <taxon>Pseudomonadati</taxon>
        <taxon>Pseudomonadota</taxon>
        <taxon>Alphaproteobacteria</taxon>
        <taxon>Caulobacterales</taxon>
        <taxon>Caulobacteraceae</taxon>
        <taxon>Brevundimonas</taxon>
    </lineage>
</organism>
<keyword evidence="3" id="KW-0489">Methyltransferase</keyword>
<gene>
    <name evidence="3" type="ORF">ACFPIE_13475</name>
</gene>
<dbReference type="PANTHER" id="PTHR43861">
    <property type="entry name" value="TRANS-ACONITATE 2-METHYLTRANSFERASE-RELATED"/>
    <property type="match status" value="1"/>
</dbReference>
<dbReference type="RefSeq" id="WP_374038014.1">
    <property type="nucleotide sequence ID" value="NZ_CP169082.1"/>
</dbReference>
<evidence type="ECO:0000313" key="4">
    <source>
        <dbReference type="Proteomes" id="UP001596152"/>
    </source>
</evidence>
<dbReference type="Pfam" id="PF13649">
    <property type="entry name" value="Methyltransf_25"/>
    <property type="match status" value="1"/>
</dbReference>
<evidence type="ECO:0000256" key="1">
    <source>
        <dbReference type="ARBA" id="ARBA00022679"/>
    </source>
</evidence>
<dbReference type="GO" id="GO:0102208">
    <property type="term" value="F:2-polyprenyl-6-hydroxyphenol methylase activity"/>
    <property type="evidence" value="ECO:0007669"/>
    <property type="project" value="UniProtKB-EC"/>
</dbReference>